<evidence type="ECO:0000313" key="11">
    <source>
        <dbReference type="EMBL" id="MBP3956887.1"/>
    </source>
</evidence>
<reference evidence="11 12" key="1">
    <citation type="submission" date="2021-04" db="EMBL/GenBank/DDBJ databases">
        <authorList>
            <person name="Ivanova A."/>
        </authorList>
    </citation>
    <scope>NUCLEOTIDE SEQUENCE [LARGE SCALE GENOMIC DNA]</scope>
    <source>
        <strain evidence="11 12">G18</strain>
    </source>
</reference>
<dbReference type="PANTHER" id="PTHR34405:SF3">
    <property type="entry name" value="CRISPR-ASSOCIATED ENDORIBONUCLEASE CAS2 3"/>
    <property type="match status" value="1"/>
</dbReference>
<evidence type="ECO:0000313" key="12">
    <source>
        <dbReference type="Proteomes" id="UP000676565"/>
    </source>
</evidence>
<protein>
    <recommendedName>
        <fullName evidence="9">CRISPR-associated endoribonuclease Cas2</fullName>
        <ecNumber evidence="9">3.1.-.-</ecNumber>
    </recommendedName>
</protein>
<dbReference type="InterPro" id="IPR021127">
    <property type="entry name" value="CRISPR_associated_Cas2"/>
</dbReference>
<dbReference type="Proteomes" id="UP000676565">
    <property type="component" value="Unassembled WGS sequence"/>
</dbReference>
<evidence type="ECO:0000256" key="1">
    <source>
        <dbReference type="ARBA" id="ARBA00001946"/>
    </source>
</evidence>
<proteinExistence type="inferred from homology"/>
<keyword evidence="6 9" id="KW-0378">Hydrolase</keyword>
<dbReference type="PANTHER" id="PTHR34405">
    <property type="entry name" value="CRISPR-ASSOCIATED ENDORIBONUCLEASE CAS2"/>
    <property type="match status" value="1"/>
</dbReference>
<comment type="subunit">
    <text evidence="9">Homodimer, forms a heterotetramer with a Cas1 homodimer.</text>
</comment>
<dbReference type="InterPro" id="IPR019199">
    <property type="entry name" value="Virulence_VapD/CRISPR_Cas2"/>
</dbReference>
<keyword evidence="7 9" id="KW-0460">Magnesium</keyword>
<accession>A0ABS5BT25</accession>
<evidence type="ECO:0000256" key="2">
    <source>
        <dbReference type="ARBA" id="ARBA00009959"/>
    </source>
</evidence>
<keyword evidence="5 9" id="KW-0255">Endonuclease</keyword>
<feature type="binding site" evidence="9">
    <location>
        <position position="8"/>
    </location>
    <ligand>
        <name>Mg(2+)</name>
        <dbReference type="ChEBI" id="CHEBI:18420"/>
        <note>catalytic</note>
    </ligand>
</feature>
<comment type="function">
    <text evidence="9">CRISPR (clustered regularly interspaced short palindromic repeat), is an adaptive immune system that provides protection against mobile genetic elements (viruses, transposable elements and conjugative plasmids). CRISPR clusters contain sequences complementary to antecedent mobile elements and target invading nucleic acids. CRISPR clusters are transcribed and processed into CRISPR RNA (crRNA). Functions as a ssRNA-specific endoribonuclease. Involved in the integration of spacer DNA into the CRISPR cassette.</text>
</comment>
<evidence type="ECO:0000256" key="4">
    <source>
        <dbReference type="ARBA" id="ARBA00022723"/>
    </source>
</evidence>
<dbReference type="SUPFAM" id="SSF143430">
    <property type="entry name" value="TTP0101/SSO1404-like"/>
    <property type="match status" value="1"/>
</dbReference>
<dbReference type="Pfam" id="PF09827">
    <property type="entry name" value="CRISPR_Cas2"/>
    <property type="match status" value="1"/>
</dbReference>
<keyword evidence="4 9" id="KW-0479">Metal-binding</keyword>
<keyword evidence="12" id="KW-1185">Reference proteome</keyword>
<dbReference type="EMBL" id="JAGKQQ010000001">
    <property type="protein sequence ID" value="MBP3956887.1"/>
    <property type="molecule type" value="Genomic_DNA"/>
</dbReference>
<organism evidence="11 12">
    <name type="scientific">Gemmata palustris</name>
    <dbReference type="NCBI Taxonomy" id="2822762"/>
    <lineage>
        <taxon>Bacteria</taxon>
        <taxon>Pseudomonadati</taxon>
        <taxon>Planctomycetota</taxon>
        <taxon>Planctomycetia</taxon>
        <taxon>Gemmatales</taxon>
        <taxon>Gemmataceae</taxon>
        <taxon>Gemmata</taxon>
    </lineage>
</organism>
<dbReference type="EC" id="3.1.-.-" evidence="9"/>
<sequence length="94" mass="10866">MKVLVVYDVSTSDSNGPRRLRRVAQACQDFGQRVQKSVFECSVGETEWVRLRTRLLAEMDERRDSVRFYFLEADVRVEHHGAGEPWNLDGPLVV</sequence>
<evidence type="ECO:0000256" key="6">
    <source>
        <dbReference type="ARBA" id="ARBA00022801"/>
    </source>
</evidence>
<dbReference type="RefSeq" id="WP_210655436.1">
    <property type="nucleotide sequence ID" value="NZ_JAGKQQ010000001.1"/>
</dbReference>
<evidence type="ECO:0000256" key="3">
    <source>
        <dbReference type="ARBA" id="ARBA00022722"/>
    </source>
</evidence>
<dbReference type="GO" id="GO:0004519">
    <property type="term" value="F:endonuclease activity"/>
    <property type="evidence" value="ECO:0007669"/>
    <property type="project" value="UniProtKB-KW"/>
</dbReference>
<evidence type="ECO:0000256" key="7">
    <source>
        <dbReference type="ARBA" id="ARBA00022842"/>
    </source>
</evidence>
<evidence type="ECO:0000256" key="9">
    <source>
        <dbReference type="HAMAP-Rule" id="MF_01471"/>
    </source>
</evidence>
<gene>
    <name evidence="9 11" type="primary">cas2</name>
    <name evidence="11" type="ORF">J8F10_16570</name>
</gene>
<evidence type="ECO:0000256" key="5">
    <source>
        <dbReference type="ARBA" id="ARBA00022759"/>
    </source>
</evidence>
<comment type="cofactor">
    <cofactor evidence="1 9">
        <name>Mg(2+)</name>
        <dbReference type="ChEBI" id="CHEBI:18420"/>
    </cofactor>
</comment>
<evidence type="ECO:0000256" key="8">
    <source>
        <dbReference type="ARBA" id="ARBA00023118"/>
    </source>
</evidence>
<name>A0ABS5BT25_9BACT</name>
<dbReference type="HAMAP" id="MF_01471">
    <property type="entry name" value="Cas2"/>
    <property type="match status" value="1"/>
</dbReference>
<dbReference type="PIRSF" id="PIRSF032582">
    <property type="entry name" value="Cas2"/>
    <property type="match status" value="1"/>
</dbReference>
<evidence type="ECO:0000256" key="10">
    <source>
        <dbReference type="PIRNR" id="PIRNR032582"/>
    </source>
</evidence>
<keyword evidence="3 9" id="KW-0540">Nuclease</keyword>
<dbReference type="Gene3D" id="3.30.70.240">
    <property type="match status" value="1"/>
</dbReference>
<comment type="caution">
    <text evidence="11">The sequence shown here is derived from an EMBL/GenBank/DDBJ whole genome shotgun (WGS) entry which is preliminary data.</text>
</comment>
<keyword evidence="8 9" id="KW-0051">Antiviral defense</keyword>
<comment type="similarity">
    <text evidence="2 9 10">Belongs to the CRISPR-associated endoribonuclease Cas2 protein family.</text>
</comment>
<dbReference type="CDD" id="cd09725">
    <property type="entry name" value="Cas2_I_II_III"/>
    <property type="match status" value="1"/>
</dbReference>
<dbReference type="NCBIfam" id="TIGR01573">
    <property type="entry name" value="cas2"/>
    <property type="match status" value="1"/>
</dbReference>